<name>A0A6M2DBV9_RHIMP</name>
<evidence type="ECO:0000256" key="1">
    <source>
        <dbReference type="SAM" id="SignalP"/>
    </source>
</evidence>
<proteinExistence type="predicted"/>
<sequence>MVALVGAMSQLIVTVSFLSLRHSSGAICCGVSTRGNRMALQACGGDVAVLYQRVVTGWASLALCFPNDWVLAPHPLVRSNPFSHTPSIIGIVDAACSRELWLHIRGRPVVASPA</sequence>
<accession>A0A6M2DBV9</accession>
<feature type="chain" id="PRO_5026700699" evidence="1">
    <location>
        <begin position="27"/>
        <end position="114"/>
    </location>
</feature>
<dbReference type="AlphaFoldDB" id="A0A6M2DBV9"/>
<protein>
    <submittedName>
        <fullName evidence="2">Putative secreted protein</fullName>
    </submittedName>
</protein>
<evidence type="ECO:0000313" key="2">
    <source>
        <dbReference type="EMBL" id="NOV42711.1"/>
    </source>
</evidence>
<dbReference type="EMBL" id="GHWJ01009974">
    <property type="protein sequence ID" value="NOV42711.1"/>
    <property type="molecule type" value="Transcribed_RNA"/>
</dbReference>
<keyword evidence="1" id="KW-0732">Signal</keyword>
<organism evidence="2">
    <name type="scientific">Rhipicephalus microplus</name>
    <name type="common">Cattle tick</name>
    <name type="synonym">Boophilus microplus</name>
    <dbReference type="NCBI Taxonomy" id="6941"/>
    <lineage>
        <taxon>Eukaryota</taxon>
        <taxon>Metazoa</taxon>
        <taxon>Ecdysozoa</taxon>
        <taxon>Arthropoda</taxon>
        <taxon>Chelicerata</taxon>
        <taxon>Arachnida</taxon>
        <taxon>Acari</taxon>
        <taxon>Parasitiformes</taxon>
        <taxon>Ixodida</taxon>
        <taxon>Ixodoidea</taxon>
        <taxon>Ixodidae</taxon>
        <taxon>Rhipicephalinae</taxon>
        <taxon>Rhipicephalus</taxon>
        <taxon>Boophilus</taxon>
    </lineage>
</organism>
<reference evidence="2" key="1">
    <citation type="submission" date="2019-09" db="EMBL/GenBank/DDBJ databases">
        <title>Organ-specific transcriptomic study of the physiology of the cattle tick, Rhipicephalus microplus.</title>
        <authorList>
            <person name="Tirloni L."/>
            <person name="Braz G."/>
            <person name="Gandara A.C.P."/>
            <person name="Sabadin G.A."/>
            <person name="da Silva R.M."/>
            <person name="Guizzo M.G."/>
            <person name="Machado J.A."/>
            <person name="Costa E.P."/>
            <person name="Gomes H.F."/>
            <person name="Moraes J."/>
            <person name="Mota M.B.S."/>
            <person name="Mesquita R.D."/>
            <person name="Alvarenga P.H."/>
            <person name="Alves F."/>
            <person name="Seixas A."/>
            <person name="da Fonseca R.N."/>
            <person name="Fogaca A."/>
            <person name="Logullo C."/>
            <person name="Tanaka A."/>
            <person name="Daffre S."/>
            <person name="Termignoni C."/>
            <person name="Vaz I.S.Jr."/>
            <person name="Oliveira P.L."/>
            <person name="Ribeiro J.M."/>
        </authorList>
    </citation>
    <scope>NUCLEOTIDE SEQUENCE</scope>
    <source>
        <strain evidence="2">Porto Alegre</strain>
    </source>
</reference>
<feature type="signal peptide" evidence="1">
    <location>
        <begin position="1"/>
        <end position="26"/>
    </location>
</feature>